<protein>
    <submittedName>
        <fullName evidence="1">Uncharacterized protein</fullName>
    </submittedName>
</protein>
<evidence type="ECO:0000313" key="1">
    <source>
        <dbReference type="EMBL" id="QHS96441.1"/>
    </source>
</evidence>
<dbReference type="EMBL" id="MN739271">
    <property type="protein sequence ID" value="QHS96441.1"/>
    <property type="molecule type" value="Genomic_DNA"/>
</dbReference>
<dbReference type="AlphaFoldDB" id="A0A6C0BXA5"/>
<sequence length="154" mass="18048">MYAKFRDGLAKLGVDPDEVMKTWKYVGGNRDSHKNYFETWTKKTKKDPPPYAPECVCGHEIKTNCYISNDVEILVVGSCCIKRFMEHKTRTCSDCNAPHKNRKYNLCNECKQKMKEKEKEEKKPKCSDCGKSHQNRKNNLCWRCRDGVCRATRR</sequence>
<proteinExistence type="predicted"/>
<name>A0A6C0BXA5_9ZZZZ</name>
<reference evidence="1" key="1">
    <citation type="journal article" date="2020" name="Nature">
        <title>Giant virus diversity and host interactions through global metagenomics.</title>
        <authorList>
            <person name="Schulz F."/>
            <person name="Roux S."/>
            <person name="Paez-Espino D."/>
            <person name="Jungbluth S."/>
            <person name="Walsh D.A."/>
            <person name="Denef V.J."/>
            <person name="McMahon K.D."/>
            <person name="Konstantinidis K.T."/>
            <person name="Eloe-Fadrosh E.A."/>
            <person name="Kyrpides N.C."/>
            <person name="Woyke T."/>
        </authorList>
    </citation>
    <scope>NUCLEOTIDE SEQUENCE</scope>
    <source>
        <strain evidence="1">GVMAG-M-3300020166-18</strain>
    </source>
</reference>
<organism evidence="1">
    <name type="scientific">viral metagenome</name>
    <dbReference type="NCBI Taxonomy" id="1070528"/>
    <lineage>
        <taxon>unclassified sequences</taxon>
        <taxon>metagenomes</taxon>
        <taxon>organismal metagenomes</taxon>
    </lineage>
</organism>
<accession>A0A6C0BXA5</accession>